<dbReference type="RefSeq" id="XP_001581363.1">
    <property type="nucleotide sequence ID" value="XM_001581313.1"/>
</dbReference>
<protein>
    <recommendedName>
        <fullName evidence="5">I/LWEQ domain-containing protein</fullName>
    </recommendedName>
</protein>
<evidence type="ECO:0000313" key="3">
    <source>
        <dbReference type="EMBL" id="EAY20377.1"/>
    </source>
</evidence>
<feature type="coiled-coil region" evidence="1">
    <location>
        <begin position="1606"/>
        <end position="1633"/>
    </location>
</feature>
<reference evidence="3" key="1">
    <citation type="submission" date="2006-10" db="EMBL/GenBank/DDBJ databases">
        <authorList>
            <person name="Amadeo P."/>
            <person name="Zhao Q."/>
            <person name="Wortman J."/>
            <person name="Fraser-Liggett C."/>
            <person name="Carlton J."/>
        </authorList>
    </citation>
    <scope>NUCLEOTIDE SEQUENCE</scope>
    <source>
        <strain evidence="3">G3</strain>
    </source>
</reference>
<evidence type="ECO:0000256" key="1">
    <source>
        <dbReference type="SAM" id="Coils"/>
    </source>
</evidence>
<gene>
    <name evidence="3" type="ORF">TVAG_109890</name>
</gene>
<feature type="region of interest" description="Disordered" evidence="2">
    <location>
        <begin position="1371"/>
        <end position="1399"/>
    </location>
</feature>
<dbReference type="InParanoid" id="A2DGJ0"/>
<organism evidence="3 4">
    <name type="scientific">Trichomonas vaginalis (strain ATCC PRA-98 / G3)</name>
    <dbReference type="NCBI Taxonomy" id="412133"/>
    <lineage>
        <taxon>Eukaryota</taxon>
        <taxon>Metamonada</taxon>
        <taxon>Parabasalia</taxon>
        <taxon>Trichomonadida</taxon>
        <taxon>Trichomonadidae</taxon>
        <taxon>Trichomonas</taxon>
    </lineage>
</organism>
<keyword evidence="4" id="KW-1185">Reference proteome</keyword>
<keyword evidence="1" id="KW-0175">Coiled coil</keyword>
<accession>A2DGJ0</accession>
<sequence>MTAFSNFITNLSRFHITDPDSLVKTSDIAALTTPAGLAAVRANFQINTINDCVNQFSELVKLISNGPQQLLSNNYAIISDLYPTAIQAVEIIDNFMPEGYKCSGFMQEAFSNIQQFSQYIPQLTSPTATTYAQYIPQFQETFQQITNIISQVLPVVQSVPGVVSQNAAPVDTNDKQIHRIAALIQLNENIFVDLVKFKNDPVINTNETMKKNIDVWLLKVNTFANTLVSLMGNNSVDLFKACSEITNPHTSIVDTFNSVLSLSPHCSCFTDASSHLMTFIQILSEVQFFSTNAIADKASNIIAQSVSAKEIESIQAAIKQISYPLSLRPELLIYGPVHPELISFINSVLQVNDSDPDMFCITSTIILTLYAVTCGQAEFSYKLLSQAITQCVKLLSVKCSAFRQLAATASTIISANEAVFDTKKLALMNYYLNSCLSAKIVDVPTIKSLQPIFISVSALPAQIENISEGTETKEKFADCVAAMKTLGATISHWLIITGLTISAMIINKADILVNLLAYISSAAQVQNPATSLVTLLQGAPHYIFLDISSSYRLDKSFNDLEQTVKAISQQTDAQIISEPVKVLFDQAKPPASVLELVYTDDTNNFSGLLFMVAQRLIGSLKLSQESLDKNIGGFLFNYSFALSYSQYSSSAVEVAPQIMGSISTFPATIKGYNDVIYPASIALSPTNTKDVGNLKVYIAGVLKSAQEMQTAILAMPQPSKTYEISEELKAIRAMQAQNQQLSQNLRPFGEKIISRAVVTPTALPILTPFFQVASEQPYAILKVAKSVADYTYSMISGKSAPELLMSILRLMVSCAVPNIEDLSKHTHEVFDFLLNALVSFTTEKEKASQNVRLIYAKARQVTYMAKYITVKEIDAPPFVHASIANVVMNLAKLQSQFNVDMLCSALGASSCYIALAMLFPDKTNDIVEFIHVNEILSTITRPDAVLSLIKQVAEIFANDSKNAFSSEIDENNKSLIIDLLYEHFEELRFSANVLIKCISNPGDTEEYLNSTLRQFMISCSSYMLLVSKGINRPDYVLQRIIETVNCLLSFAAISKGGDESKSLDFRRGNRIVSRQIDTTINMMESPNPETTHLEGFKLEMNNFYITLIKVLIECVRRVSASLICLHKDTFQDTTPMLTVAYNKMNEAFNICRDHAIGKTKKPFIDSFKQLTSTIEIFSSTQMDYSLQFPPLPIIEAITKLVQQVSKFLPTAALATDVLIIDPDPVAASRVPEFNTNITVPTLTSEIAPTDALADQSAALKAYNEALQKFNQVYSNEQATSEELLDQAEKFKISCDNYIKNCMIMAQATQEKGLQVAQQTNAHAIAGSVAAIMTAVRSRLLREKDFKEQMTEAQSQLKDSIDRQQELATQGAAYVPPDPDADLPDVSGGSASAAPDDEVSAELQATASAISDMSNRLAMFSNQIGASVVIDEEIPDDIYMEEDEGDQDKDEGNQVEIDIKAEEGSMAAHIIACATPIMITAGEILERSQQICREMRGKIHNEAFIIKCAHDVTEAAQLLIIAAEIAVNGSDPDPEFVAIAASNMVKTAIASIVAQVLQSGGDSEQMMKKTRTVRFYCLKINQKLEAIAKQKWIAANPIKKGAKMVQKMNAMNELKQYQETLDNAEKARKMFKRK</sequence>
<dbReference type="VEuPathDB" id="TrichDB:TVAG_109890"/>
<reference evidence="3" key="2">
    <citation type="journal article" date="2007" name="Science">
        <title>Draft genome sequence of the sexually transmitted pathogen Trichomonas vaginalis.</title>
        <authorList>
            <person name="Carlton J.M."/>
            <person name="Hirt R.P."/>
            <person name="Silva J.C."/>
            <person name="Delcher A.L."/>
            <person name="Schatz M."/>
            <person name="Zhao Q."/>
            <person name="Wortman J.R."/>
            <person name="Bidwell S.L."/>
            <person name="Alsmark U.C.M."/>
            <person name="Besteiro S."/>
            <person name="Sicheritz-Ponten T."/>
            <person name="Noel C.J."/>
            <person name="Dacks J.B."/>
            <person name="Foster P.G."/>
            <person name="Simillion C."/>
            <person name="Van de Peer Y."/>
            <person name="Miranda-Saavedra D."/>
            <person name="Barton G.J."/>
            <person name="Westrop G.D."/>
            <person name="Mueller S."/>
            <person name="Dessi D."/>
            <person name="Fiori P.L."/>
            <person name="Ren Q."/>
            <person name="Paulsen I."/>
            <person name="Zhang H."/>
            <person name="Bastida-Corcuera F.D."/>
            <person name="Simoes-Barbosa A."/>
            <person name="Brown M.T."/>
            <person name="Hayes R.D."/>
            <person name="Mukherjee M."/>
            <person name="Okumura C.Y."/>
            <person name="Schneider R."/>
            <person name="Smith A.J."/>
            <person name="Vanacova S."/>
            <person name="Villalvazo M."/>
            <person name="Haas B.J."/>
            <person name="Pertea M."/>
            <person name="Feldblyum T.V."/>
            <person name="Utterback T.R."/>
            <person name="Shu C.L."/>
            <person name="Osoegawa K."/>
            <person name="de Jong P.J."/>
            <person name="Hrdy I."/>
            <person name="Horvathova L."/>
            <person name="Zubacova Z."/>
            <person name="Dolezal P."/>
            <person name="Malik S.B."/>
            <person name="Logsdon J.M. Jr."/>
            <person name="Henze K."/>
            <person name="Gupta A."/>
            <person name="Wang C.C."/>
            <person name="Dunne R.L."/>
            <person name="Upcroft J.A."/>
            <person name="Upcroft P."/>
            <person name="White O."/>
            <person name="Salzberg S.L."/>
            <person name="Tang P."/>
            <person name="Chiu C.-H."/>
            <person name="Lee Y.-S."/>
            <person name="Embley T.M."/>
            <person name="Coombs G.H."/>
            <person name="Mottram J.C."/>
            <person name="Tachezy J."/>
            <person name="Fraser-Liggett C.M."/>
            <person name="Johnson P.J."/>
        </authorList>
    </citation>
    <scope>NUCLEOTIDE SEQUENCE [LARGE SCALE GENOMIC DNA]</scope>
    <source>
        <strain evidence="3">G3</strain>
    </source>
</reference>
<evidence type="ECO:0000313" key="4">
    <source>
        <dbReference type="Proteomes" id="UP000001542"/>
    </source>
</evidence>
<dbReference type="Proteomes" id="UP000001542">
    <property type="component" value="Unassembled WGS sequence"/>
</dbReference>
<name>A2DGJ0_TRIV3</name>
<evidence type="ECO:0000256" key="2">
    <source>
        <dbReference type="SAM" id="MobiDB-lite"/>
    </source>
</evidence>
<dbReference type="EMBL" id="DS113198">
    <property type="protein sequence ID" value="EAY20377.1"/>
    <property type="molecule type" value="Genomic_DNA"/>
</dbReference>
<dbReference type="KEGG" id="tva:5465933"/>
<evidence type="ECO:0008006" key="5">
    <source>
        <dbReference type="Google" id="ProtNLM"/>
    </source>
</evidence>
<dbReference type="VEuPathDB" id="TrichDB:TVAGG3_0998300"/>
<proteinExistence type="predicted"/>